<dbReference type="AlphaFoldDB" id="L9X3E1"/>
<dbReference type="InterPro" id="IPR057183">
    <property type="entry name" value="DUF7861"/>
</dbReference>
<dbReference type="OrthoDB" id="198914at2157"/>
<name>L9X3E1_9EURY</name>
<gene>
    <name evidence="1" type="ORF">C491_14282</name>
</gene>
<dbReference type="RefSeq" id="WP_005557372.1">
    <property type="nucleotide sequence ID" value="NZ_AOIB01000028.1"/>
</dbReference>
<protein>
    <submittedName>
        <fullName evidence="1">Uncharacterized protein</fullName>
    </submittedName>
</protein>
<evidence type="ECO:0000313" key="1">
    <source>
        <dbReference type="EMBL" id="ELY56122.1"/>
    </source>
</evidence>
<sequence>MSHDRIRARKPTADVDRWTVGTVERTGNRDGNTVFEVRSDESESVELVVTAAIGELVEKRLGLEDGESPVGARVWYRKRGG</sequence>
<organism evidence="1 2">
    <name type="scientific">Natronococcus amylolyticus DSM 10524</name>
    <dbReference type="NCBI Taxonomy" id="1227497"/>
    <lineage>
        <taxon>Archaea</taxon>
        <taxon>Methanobacteriati</taxon>
        <taxon>Methanobacteriota</taxon>
        <taxon>Stenosarchaea group</taxon>
        <taxon>Halobacteria</taxon>
        <taxon>Halobacteriales</taxon>
        <taxon>Natrialbaceae</taxon>
        <taxon>Natronococcus</taxon>
    </lineage>
</organism>
<evidence type="ECO:0000313" key="2">
    <source>
        <dbReference type="Proteomes" id="UP000011688"/>
    </source>
</evidence>
<dbReference type="Pfam" id="PF25260">
    <property type="entry name" value="DUF7861"/>
    <property type="match status" value="1"/>
</dbReference>
<reference evidence="1 2" key="1">
    <citation type="journal article" date="2014" name="PLoS Genet.">
        <title>Phylogenetically driven sequencing of extremely halophilic archaea reveals strategies for static and dynamic osmo-response.</title>
        <authorList>
            <person name="Becker E.A."/>
            <person name="Seitzer P.M."/>
            <person name="Tritt A."/>
            <person name="Larsen D."/>
            <person name="Krusor M."/>
            <person name="Yao A.I."/>
            <person name="Wu D."/>
            <person name="Madern D."/>
            <person name="Eisen J.A."/>
            <person name="Darling A.E."/>
            <person name="Facciotti M.T."/>
        </authorList>
    </citation>
    <scope>NUCLEOTIDE SEQUENCE [LARGE SCALE GENOMIC DNA]</scope>
    <source>
        <strain evidence="1 2">DSM 10524</strain>
    </source>
</reference>
<proteinExistence type="predicted"/>
<dbReference type="EMBL" id="AOIB01000028">
    <property type="protein sequence ID" value="ELY56122.1"/>
    <property type="molecule type" value="Genomic_DNA"/>
</dbReference>
<comment type="caution">
    <text evidence="1">The sequence shown here is derived from an EMBL/GenBank/DDBJ whole genome shotgun (WGS) entry which is preliminary data.</text>
</comment>
<accession>L9X3E1</accession>
<dbReference type="eggNOG" id="arCOG06210">
    <property type="taxonomic scope" value="Archaea"/>
</dbReference>
<dbReference type="Proteomes" id="UP000011688">
    <property type="component" value="Unassembled WGS sequence"/>
</dbReference>
<keyword evidence="2" id="KW-1185">Reference proteome</keyword>